<dbReference type="InterPro" id="IPR030391">
    <property type="entry name" value="MeTrfase_TrmA_CS"/>
</dbReference>
<gene>
    <name evidence="7" type="primary">rlmD</name>
    <name evidence="7" type="ORF">G3O08_13230</name>
</gene>
<feature type="domain" description="TRAM" evidence="6">
    <location>
        <begin position="10"/>
        <end position="72"/>
    </location>
</feature>
<keyword evidence="2 4" id="KW-0808">Transferase</keyword>
<dbReference type="Gene3D" id="3.40.50.150">
    <property type="entry name" value="Vaccinia Virus protein VP39"/>
    <property type="match status" value="1"/>
</dbReference>
<feature type="active site" evidence="5">
    <location>
        <position position="440"/>
    </location>
</feature>
<feature type="binding site" evidence="4">
    <location>
        <position position="342"/>
    </location>
    <ligand>
        <name>S-adenosyl-L-methionine</name>
        <dbReference type="ChEBI" id="CHEBI:59789"/>
    </ligand>
</feature>
<dbReference type="InterPro" id="IPR029063">
    <property type="entry name" value="SAM-dependent_MTases_sf"/>
</dbReference>
<dbReference type="InterPro" id="IPR012340">
    <property type="entry name" value="NA-bd_OB-fold"/>
</dbReference>
<evidence type="ECO:0000256" key="1">
    <source>
        <dbReference type="ARBA" id="ARBA00022603"/>
    </source>
</evidence>
<proteinExistence type="inferred from homology"/>
<dbReference type="Pfam" id="PF01938">
    <property type="entry name" value="TRAM"/>
    <property type="match status" value="1"/>
</dbReference>
<dbReference type="InterPro" id="IPR002792">
    <property type="entry name" value="TRAM_dom"/>
</dbReference>
<accession>A0A7K3WS20</accession>
<dbReference type="CDD" id="cd02440">
    <property type="entry name" value="AdoMet_MTases"/>
    <property type="match status" value="1"/>
</dbReference>
<dbReference type="SUPFAM" id="SSF50249">
    <property type="entry name" value="Nucleic acid-binding proteins"/>
    <property type="match status" value="1"/>
</dbReference>
<dbReference type="PROSITE" id="PS01230">
    <property type="entry name" value="TRMA_1"/>
    <property type="match status" value="1"/>
</dbReference>
<feature type="binding site" evidence="4">
    <location>
        <position position="311"/>
    </location>
    <ligand>
        <name>S-adenosyl-L-methionine</name>
        <dbReference type="ChEBI" id="CHEBI:59789"/>
    </ligand>
</feature>
<dbReference type="NCBIfam" id="TIGR00479">
    <property type="entry name" value="rumA"/>
    <property type="match status" value="1"/>
</dbReference>
<evidence type="ECO:0000256" key="4">
    <source>
        <dbReference type="PROSITE-ProRule" id="PRU01024"/>
    </source>
</evidence>
<dbReference type="EMBL" id="JAAGVY010000026">
    <property type="protein sequence ID" value="NEN24467.1"/>
    <property type="molecule type" value="Genomic_DNA"/>
</dbReference>
<dbReference type="GO" id="GO:0001510">
    <property type="term" value="P:RNA methylation"/>
    <property type="evidence" value="ECO:0007669"/>
    <property type="project" value="UniProtKB-ARBA"/>
</dbReference>
<feature type="binding site" evidence="4">
    <location>
        <position position="413"/>
    </location>
    <ligand>
        <name>S-adenosyl-L-methionine</name>
        <dbReference type="ChEBI" id="CHEBI:59789"/>
    </ligand>
</feature>
<comment type="caution">
    <text evidence="7">The sequence shown here is derived from an EMBL/GenBank/DDBJ whole genome shotgun (WGS) entry which is preliminary data.</text>
</comment>
<organism evidence="7 8">
    <name type="scientific">Cryomorpha ignava</name>
    <dbReference type="NCBI Taxonomy" id="101383"/>
    <lineage>
        <taxon>Bacteria</taxon>
        <taxon>Pseudomonadati</taxon>
        <taxon>Bacteroidota</taxon>
        <taxon>Flavobacteriia</taxon>
        <taxon>Flavobacteriales</taxon>
        <taxon>Cryomorphaceae</taxon>
        <taxon>Cryomorpha</taxon>
    </lineage>
</organism>
<evidence type="ECO:0000313" key="8">
    <source>
        <dbReference type="Proteomes" id="UP000486602"/>
    </source>
</evidence>
<reference evidence="7 8" key="1">
    <citation type="submission" date="2020-02" db="EMBL/GenBank/DDBJ databases">
        <title>Out from the shadows clarifying the taxonomy of the family Cryomorphaceae and related taxa by utilizing the GTDB taxonomic framework.</title>
        <authorList>
            <person name="Bowman J.P."/>
        </authorList>
    </citation>
    <scope>NUCLEOTIDE SEQUENCE [LARGE SCALE GENOMIC DNA]</scope>
    <source>
        <strain evidence="7 8">QSSC 1-22</strain>
    </source>
</reference>
<evidence type="ECO:0000259" key="6">
    <source>
        <dbReference type="PROSITE" id="PS50926"/>
    </source>
</evidence>
<dbReference type="GO" id="GO:0008757">
    <property type="term" value="F:S-adenosylmethionine-dependent methyltransferase activity"/>
    <property type="evidence" value="ECO:0007669"/>
    <property type="project" value="UniProtKB-ARBA"/>
</dbReference>
<dbReference type="PROSITE" id="PS50926">
    <property type="entry name" value="TRAM"/>
    <property type="match status" value="1"/>
</dbReference>
<dbReference type="Proteomes" id="UP000486602">
    <property type="component" value="Unassembled WGS sequence"/>
</dbReference>
<dbReference type="RefSeq" id="WP_163285861.1">
    <property type="nucleotide sequence ID" value="NZ_JAAGVY010000026.1"/>
</dbReference>
<feature type="binding site" evidence="4">
    <location>
        <position position="365"/>
    </location>
    <ligand>
        <name>S-adenosyl-L-methionine</name>
        <dbReference type="ChEBI" id="CHEBI:59789"/>
    </ligand>
</feature>
<evidence type="ECO:0000256" key="2">
    <source>
        <dbReference type="ARBA" id="ARBA00022679"/>
    </source>
</evidence>
<dbReference type="Gene3D" id="2.40.50.1070">
    <property type="match status" value="1"/>
</dbReference>
<feature type="active site" description="Nucleophile" evidence="4">
    <location>
        <position position="440"/>
    </location>
</feature>
<dbReference type="FunFam" id="3.40.50.150:FF:000009">
    <property type="entry name" value="23S rRNA (Uracil(1939)-C(5))-methyltransferase RlmD"/>
    <property type="match status" value="1"/>
</dbReference>
<keyword evidence="3 4" id="KW-0949">S-adenosyl-L-methionine</keyword>
<dbReference type="Gene3D" id="2.40.50.140">
    <property type="entry name" value="Nucleic acid-binding proteins"/>
    <property type="match status" value="1"/>
</dbReference>
<dbReference type="AlphaFoldDB" id="A0A7K3WS20"/>
<dbReference type="PANTHER" id="PTHR11061:SF30">
    <property type="entry name" value="TRNA (URACIL(54)-C(5))-METHYLTRANSFERASE"/>
    <property type="match status" value="1"/>
</dbReference>
<evidence type="ECO:0000256" key="3">
    <source>
        <dbReference type="ARBA" id="ARBA00022691"/>
    </source>
</evidence>
<dbReference type="PROSITE" id="PS51687">
    <property type="entry name" value="SAM_MT_RNA_M5U"/>
    <property type="match status" value="1"/>
</dbReference>
<evidence type="ECO:0000313" key="7">
    <source>
        <dbReference type="EMBL" id="NEN24467.1"/>
    </source>
</evidence>
<sequence>MSAKRNNNNALKRGEEIEVTISKMAFGGRGIAKMPTEKGELVVFVPNTIPGQVVKCRVVKSRKNHVETKLLEIVEKSPDEVSIPYQPIAGAPYATLPVQLQQKYKQETCIDLFRRIGGVQNADILFDTLLSSPDNWHYRNKMEYSFAAIRYDLHTHEELDEFALGFKHRGTWWMVENLDADSGLFDEQVENNLHIIRKFCEDSGLPPWHAPRREGFFRFLTVRKSYANDQVLFNLVTTSDNLAKFDMDGFVQLLQKLFAERLAGILHTINDDKGDRVQPLEGASRTIVGKDFITENLSGIDFDIRMESFFQTNPKSAEVLYNKAISYLKEKVNTEGTILDLFCGTGTISQLVSREMPHAKVIGVEIEQSAVEDARKAAAANGVTNTTFYAADVNKFLQEHPQYGGKIDAVILDPPRAGIAPKALKRTIELHAPIIVYISCNPATLARDTNTLNQEGFELVKYSLVDQFPHTSHVEAVALFQKKS</sequence>
<dbReference type="PROSITE" id="PS01231">
    <property type="entry name" value="TRMA_2"/>
    <property type="match status" value="1"/>
</dbReference>
<dbReference type="Pfam" id="PF05958">
    <property type="entry name" value="tRNA_U5-meth_tr"/>
    <property type="match status" value="1"/>
</dbReference>
<dbReference type="InterPro" id="IPR010280">
    <property type="entry name" value="U5_MeTrfase_fam"/>
</dbReference>
<keyword evidence="1 4" id="KW-0489">Methyltransferase</keyword>
<evidence type="ECO:0000256" key="5">
    <source>
        <dbReference type="PROSITE-ProRule" id="PRU10015"/>
    </source>
</evidence>
<dbReference type="PANTHER" id="PTHR11061">
    <property type="entry name" value="RNA M5U METHYLTRANSFERASE"/>
    <property type="match status" value="1"/>
</dbReference>
<dbReference type="EC" id="2.1.1.190" evidence="7"/>
<keyword evidence="8" id="KW-1185">Reference proteome</keyword>
<name>A0A7K3WS20_9FLAO</name>
<dbReference type="GO" id="GO:0006396">
    <property type="term" value="P:RNA processing"/>
    <property type="evidence" value="ECO:0007669"/>
    <property type="project" value="InterPro"/>
</dbReference>
<comment type="similarity">
    <text evidence="4">Belongs to the class I-like SAM-binding methyltransferase superfamily. RNA M5U methyltransferase family.</text>
</comment>
<dbReference type="InterPro" id="IPR030390">
    <property type="entry name" value="MeTrfase_TrmA_AS"/>
</dbReference>
<dbReference type="SUPFAM" id="SSF53335">
    <property type="entry name" value="S-adenosyl-L-methionine-dependent methyltransferases"/>
    <property type="match status" value="1"/>
</dbReference>
<dbReference type="GO" id="GO:0008173">
    <property type="term" value="F:RNA methyltransferase activity"/>
    <property type="evidence" value="ECO:0007669"/>
    <property type="project" value="InterPro"/>
</dbReference>
<protein>
    <submittedName>
        <fullName evidence="7">23S rRNA (Uracil(1939)-C(5))-methyltransferase RlmD</fullName>
        <ecNumber evidence="7">2.1.1.190</ecNumber>
    </submittedName>
</protein>